<proteinExistence type="predicted"/>
<organism evidence="2 3">
    <name type="scientific">Pseudomonas phage vB_PaeM_PS119XW</name>
    <dbReference type="NCBI Taxonomy" id="2601632"/>
    <lineage>
        <taxon>Viruses</taxon>
        <taxon>Duplodnaviria</taxon>
        <taxon>Heunggongvirae</taxon>
        <taxon>Uroviricota</taxon>
        <taxon>Caudoviricetes</taxon>
        <taxon>Chimalliviridae</taxon>
        <taxon>Pawinskivirus</taxon>
        <taxon>Pawinskivirus PS119XW</taxon>
    </lineage>
</organism>
<keyword evidence="3" id="KW-1185">Reference proteome</keyword>
<dbReference type="EMBL" id="MN103543">
    <property type="protein sequence ID" value="QEM42013.1"/>
    <property type="molecule type" value="Genomic_DNA"/>
</dbReference>
<evidence type="ECO:0000313" key="2">
    <source>
        <dbReference type="EMBL" id="QEM42013.1"/>
    </source>
</evidence>
<dbReference type="Gene3D" id="3.30.470.30">
    <property type="entry name" value="DNA ligase/mRNA capping enzyme"/>
    <property type="match status" value="1"/>
</dbReference>
<feature type="domain" description="RNA ligase" evidence="1">
    <location>
        <begin position="296"/>
        <end position="422"/>
    </location>
</feature>
<accession>A0A5C1K905</accession>
<dbReference type="Pfam" id="PF21189">
    <property type="entry name" value="PHA02142"/>
    <property type="match status" value="1"/>
</dbReference>
<dbReference type="Pfam" id="PF09414">
    <property type="entry name" value="RNA_ligase"/>
    <property type="match status" value="1"/>
</dbReference>
<protein>
    <recommendedName>
        <fullName evidence="1">RNA ligase domain-containing protein</fullName>
    </recommendedName>
</protein>
<evidence type="ECO:0000259" key="1">
    <source>
        <dbReference type="Pfam" id="PF09414"/>
    </source>
</evidence>
<dbReference type="Proteomes" id="UP000322144">
    <property type="component" value="Segment"/>
</dbReference>
<dbReference type="SUPFAM" id="SSF56091">
    <property type="entry name" value="DNA ligase/mRNA capping enzyme, catalytic domain"/>
    <property type="match status" value="1"/>
</dbReference>
<dbReference type="KEGG" id="vg:77937034"/>
<name>A0A5C1K905_9CAUD</name>
<evidence type="ECO:0000313" key="3">
    <source>
        <dbReference type="Proteomes" id="UP000322144"/>
    </source>
</evidence>
<sequence length="451" mass="51357">MTIEMDELKPIREGFGVVEETRKLARIVEIDDVVKHPNADALELAIVGGWQLCVKMGEYKKGDRAIYCEIDSLLPLDNVKLFGFLESRRSDNRRVDGKNYHRLKTIKLRKELSQGLLVPIPDEFKDEPVDTNLTLKLGILKYESAPPMVSKAHAARNAPWIVKLGAKLIGNLGGALKPWPEMLTKSDQDRIQNKTVAFYNLKEDGDDMEVTYKLDGSSMTVFCVDDKGIRTGVCSRNYELGMGGEKWGFIQQLRYWVGNFLIRNRNLFRKKTWVTPEGKLRNGIILPLWTKGTAIEDNNFVRVTNQQQIIERLLKFHKNTGRFISVQGELIGPSIQDNFEEVADYDYYIFNVYEDGNRELLPAEARAVVKDLGLNYVPVLDQCWKPSKEMSVKDVLAMAEGPSAFKNKRGYREGLVFKSNQRVLSWKAISNAYLLKKAKEEEKAAAKEDAV</sequence>
<dbReference type="InterPro" id="IPR021122">
    <property type="entry name" value="RNA_ligase_dom_REL/Rnl2"/>
</dbReference>
<dbReference type="RefSeq" id="YP_010661024.1">
    <property type="nucleotide sequence ID" value="NC_070882.1"/>
</dbReference>
<reference evidence="2 3" key="1">
    <citation type="submission" date="2019-06" db="EMBL/GenBank/DDBJ databases">
        <title>A distant relative of Phikzvirus genus phages from a therapeutic phage collection.</title>
        <authorList>
            <person name="Hejnowicz M.S."/>
            <person name="Dabrowski K."/>
            <person name="Gawor J."/>
            <person name="Weber-Dabrowska B."/>
            <person name="Gromadka R."/>
            <person name="Lobocka M.B."/>
        </authorList>
    </citation>
    <scope>NUCLEOTIDE SEQUENCE [LARGE SCALE GENOMIC DNA]</scope>
</reference>
<dbReference type="GeneID" id="77937034"/>